<dbReference type="EMBL" id="CP002404">
    <property type="protein sequence ID" value="ADU24085.1"/>
    <property type="molecule type" value="Genomic_DNA"/>
</dbReference>
<name>E6UK89_RUMA7</name>
<evidence type="ECO:0000256" key="1">
    <source>
        <dbReference type="SAM" id="SignalP"/>
    </source>
</evidence>
<accession>E6UK89</accession>
<feature type="chain" id="PRO_5003213192" evidence="1">
    <location>
        <begin position="28"/>
        <end position="165"/>
    </location>
</feature>
<dbReference type="HOGENOM" id="CLU_1609581_0_0_9"/>
<sequence precursor="true">MKHTKRLLAAVMALTMVSAIAPMSAFATDITQDTPAPKEGTMNVTYSVNPTYTVTIPASVELGGTATLSTSNVNLATGKKILVKLTAAANTVTGTNFTVKTADAATATYQVKKGDTALALNDTAFEFAYDGTTKTGSGSLSFTEPTDAKFAGTYTDQLTFTISVE</sequence>
<evidence type="ECO:0000313" key="2">
    <source>
        <dbReference type="EMBL" id="ADU24085.1"/>
    </source>
</evidence>
<dbReference type="RefSeq" id="WP_013483633.1">
    <property type="nucleotide sequence ID" value="NC_014824.1"/>
</dbReference>
<evidence type="ECO:0000313" key="3">
    <source>
        <dbReference type="Proteomes" id="UP000006919"/>
    </source>
</evidence>
<dbReference type="KEGG" id="ral:Rumal_3646"/>
<protein>
    <submittedName>
        <fullName evidence="2">Uncharacterized protein</fullName>
    </submittedName>
</protein>
<dbReference type="Proteomes" id="UP000006919">
    <property type="component" value="Plasmid pRUMAL01"/>
</dbReference>
<keyword evidence="2" id="KW-0614">Plasmid</keyword>
<geneLocation type="plasmid" evidence="2 3">
    <name>pRUMAL01</name>
</geneLocation>
<gene>
    <name evidence="2" type="ordered locus">Rumal_3646</name>
</gene>
<proteinExistence type="predicted"/>
<reference evidence="3" key="1">
    <citation type="journal article" date="2011" name="J. Bacteriol.">
        <title>Complete genome of the cellulolytic ruminal bacterium Ruminococcus albus 7.</title>
        <authorList>
            <person name="Suen G."/>
            <person name="Stevenson D.M."/>
            <person name="Bruce D.C."/>
            <person name="Chertkov O."/>
            <person name="Copeland A."/>
            <person name="Cheng J.F."/>
            <person name="Detter C."/>
            <person name="Detter J.C."/>
            <person name="Goodwin L.A."/>
            <person name="Han C.S."/>
            <person name="Hauser L.J."/>
            <person name="Ivanova N.N."/>
            <person name="Kyrpides N.C."/>
            <person name="Land M.L."/>
            <person name="Lapidus A."/>
            <person name="Lucas S."/>
            <person name="Ovchinnikova G."/>
            <person name="Pitluck S."/>
            <person name="Tapia R."/>
            <person name="Woyke T."/>
            <person name="Boyum J."/>
            <person name="Mead D."/>
            <person name="Weimer P.J."/>
        </authorList>
    </citation>
    <scope>NUCLEOTIDE SEQUENCE [LARGE SCALE GENOMIC DNA]</scope>
    <source>
        <strain evidence="3">ATCC 27210 / DSM 20455 / JCM 14654 / NCDO 2250 / 7</strain>
        <plasmid evidence="3">pRUMAL01</plasmid>
    </source>
</reference>
<feature type="signal peptide" evidence="1">
    <location>
        <begin position="1"/>
        <end position="27"/>
    </location>
</feature>
<keyword evidence="1" id="KW-0732">Signal</keyword>
<organism evidence="2 3">
    <name type="scientific">Ruminococcus albus (strain ATCC 27210 / DSM 20455 / JCM 14654 / NCDO 2250 / 7)</name>
    <dbReference type="NCBI Taxonomy" id="697329"/>
    <lineage>
        <taxon>Bacteria</taxon>
        <taxon>Bacillati</taxon>
        <taxon>Bacillota</taxon>
        <taxon>Clostridia</taxon>
        <taxon>Eubacteriales</taxon>
        <taxon>Oscillospiraceae</taxon>
        <taxon>Ruminococcus</taxon>
    </lineage>
</organism>
<dbReference type="AlphaFoldDB" id="E6UK89"/>
<dbReference type="eggNOG" id="COG5272">
    <property type="taxonomic scope" value="Bacteria"/>
</dbReference>